<dbReference type="InterPro" id="IPR036055">
    <property type="entry name" value="LDL_receptor-like_sf"/>
</dbReference>
<dbReference type="CDD" id="cd00112">
    <property type="entry name" value="LDLa"/>
    <property type="match status" value="1"/>
</dbReference>
<dbReference type="PROSITE" id="PS01209">
    <property type="entry name" value="LDLRA_1"/>
    <property type="match status" value="1"/>
</dbReference>
<evidence type="ECO:0000256" key="3">
    <source>
        <dbReference type="SAM" id="Phobius"/>
    </source>
</evidence>
<sequence>MDKWIVKMDLMNDIAVKSPAYSVQVNFCVLRLEQRCLSPVSEFDCSSFPLKYDGECVKRQLVCDGFSNCENGADESPEICANYYDLSEQFTSSPEWLYILLLGFITLFCTTVILFCCFRNYSVCGPGRLEGSTVHHLRSDGIAEASILLPPHLHSGTHVEVLSAVLVKAKFRPTFLVRDAHHCEKKFAKTSKAMSMSSNFVEFMRTLSDHETFLSKVAVIGNTLECPPNLMCYLAVRCVIKVLALAFADSQPISSLHYHF</sequence>
<proteinExistence type="predicted"/>
<evidence type="ECO:0000256" key="2">
    <source>
        <dbReference type="PROSITE-ProRule" id="PRU00124"/>
    </source>
</evidence>
<keyword evidence="3" id="KW-1133">Transmembrane helix</keyword>
<dbReference type="EMBL" id="JOJR01001112">
    <property type="protein sequence ID" value="RCN32340.1"/>
    <property type="molecule type" value="Genomic_DNA"/>
</dbReference>
<dbReference type="SUPFAM" id="SSF57424">
    <property type="entry name" value="LDL receptor-like module"/>
    <property type="match status" value="1"/>
</dbReference>
<comment type="caution">
    <text evidence="2">Lacks conserved residue(s) required for the propagation of feature annotation.</text>
</comment>
<dbReference type="SMART" id="SM00192">
    <property type="entry name" value="LDLa"/>
    <property type="match status" value="1"/>
</dbReference>
<evidence type="ECO:0000256" key="1">
    <source>
        <dbReference type="ARBA" id="ARBA00023157"/>
    </source>
</evidence>
<dbReference type="InterPro" id="IPR023415">
    <property type="entry name" value="LDLR_class-A_CS"/>
</dbReference>
<dbReference type="Gene3D" id="2.40.128.620">
    <property type="match status" value="1"/>
</dbReference>
<dbReference type="InterPro" id="IPR002172">
    <property type="entry name" value="LDrepeatLR_classA_rpt"/>
</dbReference>
<keyword evidence="5" id="KW-1185">Reference proteome</keyword>
<dbReference type="PROSITE" id="PS50068">
    <property type="entry name" value="LDLRA_2"/>
    <property type="match status" value="1"/>
</dbReference>
<keyword evidence="1" id="KW-1015">Disulfide bond</keyword>
<reference evidence="4 5" key="1">
    <citation type="submission" date="2014-10" db="EMBL/GenBank/DDBJ databases">
        <title>Draft genome of the hookworm Ancylostoma caninum.</title>
        <authorList>
            <person name="Mitreva M."/>
        </authorList>
    </citation>
    <scope>NUCLEOTIDE SEQUENCE [LARGE SCALE GENOMIC DNA]</scope>
    <source>
        <strain evidence="4 5">Baltimore</strain>
    </source>
</reference>
<dbReference type="AlphaFoldDB" id="A0A368FNC7"/>
<organism evidence="4 5">
    <name type="scientific">Ancylostoma caninum</name>
    <name type="common">Dog hookworm</name>
    <dbReference type="NCBI Taxonomy" id="29170"/>
    <lineage>
        <taxon>Eukaryota</taxon>
        <taxon>Metazoa</taxon>
        <taxon>Ecdysozoa</taxon>
        <taxon>Nematoda</taxon>
        <taxon>Chromadorea</taxon>
        <taxon>Rhabditida</taxon>
        <taxon>Rhabditina</taxon>
        <taxon>Rhabditomorpha</taxon>
        <taxon>Strongyloidea</taxon>
        <taxon>Ancylostomatidae</taxon>
        <taxon>Ancylostomatinae</taxon>
        <taxon>Ancylostoma</taxon>
    </lineage>
</organism>
<gene>
    <name evidence="4" type="ORF">ANCCAN_21851</name>
</gene>
<feature type="non-terminal residue" evidence="4">
    <location>
        <position position="260"/>
    </location>
</feature>
<protein>
    <recommendedName>
        <fullName evidence="6">Low-density lipoprotein receptor domain class A</fullName>
    </recommendedName>
</protein>
<dbReference type="Proteomes" id="UP000252519">
    <property type="component" value="Unassembled WGS sequence"/>
</dbReference>
<evidence type="ECO:0008006" key="6">
    <source>
        <dbReference type="Google" id="ProtNLM"/>
    </source>
</evidence>
<dbReference type="OrthoDB" id="5865588at2759"/>
<keyword evidence="3" id="KW-0472">Membrane</keyword>
<feature type="transmembrane region" description="Helical" evidence="3">
    <location>
        <begin position="96"/>
        <end position="118"/>
    </location>
</feature>
<evidence type="ECO:0000313" key="4">
    <source>
        <dbReference type="EMBL" id="RCN32340.1"/>
    </source>
</evidence>
<comment type="caution">
    <text evidence="4">The sequence shown here is derived from an EMBL/GenBank/DDBJ whole genome shotgun (WGS) entry which is preliminary data.</text>
</comment>
<name>A0A368FNC7_ANCCA</name>
<keyword evidence="3" id="KW-0812">Transmembrane</keyword>
<evidence type="ECO:0000313" key="5">
    <source>
        <dbReference type="Proteomes" id="UP000252519"/>
    </source>
</evidence>
<accession>A0A368FNC7</accession>